<dbReference type="GO" id="GO:0060236">
    <property type="term" value="P:regulation of mitotic spindle organization"/>
    <property type="evidence" value="ECO:0007669"/>
    <property type="project" value="TreeGrafter"/>
</dbReference>
<gene>
    <name evidence="4" type="ORF">FNV43_RR24733</name>
</gene>
<dbReference type="InterPro" id="IPR036322">
    <property type="entry name" value="WD40_repeat_dom_sf"/>
</dbReference>
<protein>
    <recommendedName>
        <fullName evidence="6">NEDD1</fullName>
    </recommendedName>
</protein>
<dbReference type="InterPro" id="IPR015943">
    <property type="entry name" value="WD40/YVTN_repeat-like_dom_sf"/>
</dbReference>
<dbReference type="GO" id="GO:0000919">
    <property type="term" value="P:cell plate assembly"/>
    <property type="evidence" value="ECO:0007669"/>
    <property type="project" value="TreeGrafter"/>
</dbReference>
<evidence type="ECO:0008006" key="6">
    <source>
        <dbReference type="Google" id="ProtNLM"/>
    </source>
</evidence>
<reference evidence="4" key="1">
    <citation type="submission" date="2020-03" db="EMBL/GenBank/DDBJ databases">
        <title>A high-quality chromosome-level genome assembly of a woody plant with both climbing and erect habits, Rhamnella rubrinervis.</title>
        <authorList>
            <person name="Lu Z."/>
            <person name="Yang Y."/>
            <person name="Zhu X."/>
            <person name="Sun Y."/>
        </authorList>
    </citation>
    <scope>NUCLEOTIDE SEQUENCE</scope>
    <source>
        <strain evidence="4">BYM</strain>
        <tissue evidence="4">Leaf</tissue>
    </source>
</reference>
<feature type="region of interest" description="Disordered" evidence="3">
    <location>
        <begin position="472"/>
        <end position="537"/>
    </location>
</feature>
<dbReference type="GO" id="GO:2000694">
    <property type="term" value="P:regulation of phragmoplast microtubule organization"/>
    <property type="evidence" value="ECO:0007669"/>
    <property type="project" value="TreeGrafter"/>
</dbReference>
<feature type="repeat" description="WD" evidence="1">
    <location>
        <begin position="86"/>
        <end position="128"/>
    </location>
</feature>
<dbReference type="PANTHER" id="PTHR45096:SF1">
    <property type="entry name" value="PROTEIN NEDD1"/>
    <property type="match status" value="1"/>
</dbReference>
<accession>A0A8K0GTG4</accession>
<feature type="coiled-coil region" evidence="2">
    <location>
        <begin position="771"/>
        <end position="798"/>
    </location>
</feature>
<dbReference type="FunFam" id="2.130.10.10:FF:000344">
    <property type="entry name" value="Protein NEDD1"/>
    <property type="match status" value="1"/>
</dbReference>
<dbReference type="SUPFAM" id="SSF50978">
    <property type="entry name" value="WD40 repeat-like"/>
    <property type="match status" value="1"/>
</dbReference>
<keyword evidence="2" id="KW-0175">Coiled coil</keyword>
<dbReference type="GO" id="GO:0140496">
    <property type="term" value="F:gamma-tubulin complex binding"/>
    <property type="evidence" value="ECO:0007669"/>
    <property type="project" value="InterPro"/>
</dbReference>
<dbReference type="Gene3D" id="2.130.10.10">
    <property type="entry name" value="YVTN repeat-like/Quinoprotein amine dehydrogenase"/>
    <property type="match status" value="2"/>
</dbReference>
<dbReference type="EMBL" id="VOIH02000011">
    <property type="protein sequence ID" value="KAF3433630.1"/>
    <property type="molecule type" value="Genomic_DNA"/>
</dbReference>
<dbReference type="InterPro" id="IPR044621">
    <property type="entry name" value="NEDD1"/>
</dbReference>
<dbReference type="InterPro" id="IPR049947">
    <property type="entry name" value="Cu_Am_Ox_Cu-bd"/>
</dbReference>
<dbReference type="PANTHER" id="PTHR45096">
    <property type="entry name" value="PROTEIN NEDD1"/>
    <property type="match status" value="1"/>
</dbReference>
<feature type="region of interest" description="Disordered" evidence="3">
    <location>
        <begin position="355"/>
        <end position="376"/>
    </location>
</feature>
<comment type="caution">
    <text evidence="4">The sequence shown here is derived from an EMBL/GenBank/DDBJ whole genome shotgun (WGS) entry which is preliminary data.</text>
</comment>
<evidence type="ECO:0000256" key="2">
    <source>
        <dbReference type="SAM" id="Coils"/>
    </source>
</evidence>
<dbReference type="PROSITE" id="PS50082">
    <property type="entry name" value="WD_REPEATS_2"/>
    <property type="match status" value="2"/>
</dbReference>
<organism evidence="4 5">
    <name type="scientific">Rhamnella rubrinervis</name>
    <dbReference type="NCBI Taxonomy" id="2594499"/>
    <lineage>
        <taxon>Eukaryota</taxon>
        <taxon>Viridiplantae</taxon>
        <taxon>Streptophyta</taxon>
        <taxon>Embryophyta</taxon>
        <taxon>Tracheophyta</taxon>
        <taxon>Spermatophyta</taxon>
        <taxon>Magnoliopsida</taxon>
        <taxon>eudicotyledons</taxon>
        <taxon>Gunneridae</taxon>
        <taxon>Pentapetalae</taxon>
        <taxon>rosids</taxon>
        <taxon>fabids</taxon>
        <taxon>Rosales</taxon>
        <taxon>Rhamnaceae</taxon>
        <taxon>rhamnoid group</taxon>
        <taxon>Rhamneae</taxon>
        <taxon>Rhamnella</taxon>
    </lineage>
</organism>
<sequence>MNLSDPSAALLAASGGDTVKLFDVSVKPGDPCTLSYTPSPGCQVNSVKWNHTNLVVASAGDDKKISLWRKNGQSMGTIPLAGTDTGDGIEETISAISFSNKVSRYICTGGSGQVVRIWDLQRKRCIKWLKGHTNTITGAMYNCKDEHLASISLSGDLILHNLASGARTTELKDPNEQVLRVLDYSRISRHLLVTAGDDGTVHLWDTTGRSPKISWLKQHSAPTAGISFSPSNDKIIATVGLDKKLYTYDSGSRRSSSCISYEAPFSSLAFRDDGWVLAAGTSTGRVVFYDVRGKPEPFTVLRAYSSSEAVTSLSWQRSKPVIVNESSCTAETALLGDAVEDSILMPDPLPSMTSSSLSLSTSVSNSRNPGRSGSSVETSLIAATGSGFTSSMLHVPTAEETPQRSHLWPGGSLARLHAPRTTYNFKDEMEVFSPLVDVQPITPSLDKIWDDHDKSKKEHLIMDKKPSTFSFPSSRRFPLTEDGGNDHPIYDWKTSSTSKQDDAKSSFGLLGSTPTPSSSKSEDSITPPEAWGGERLSDKYTHLRQSVLPSRLGISASGAQTSGSILSGLQDLSLATNQSSISSSTNSMLNYANLRTKDASSNQETSLTIPEHFSSSLSLPLSTKGIVGQTNLDAPSSLTLPRRFSTYAERISTTSSFSDGTSLLVGSPKTKKTGAETREELLNNYLSKSDTSAAMEKGMILPAINGGTSQPQKAPQQDAQQGASFTLQLFQRTLEETLDSFQKSIHEDMRNLHIEILRQFHMQEMEMSNVMTAILENQSELMKEVKSLRKENQQLRQLL</sequence>
<dbReference type="Proteomes" id="UP000796880">
    <property type="component" value="Unassembled WGS sequence"/>
</dbReference>
<dbReference type="GO" id="GO:0005828">
    <property type="term" value="C:kinetochore microtubule"/>
    <property type="evidence" value="ECO:0007669"/>
    <property type="project" value="TreeGrafter"/>
</dbReference>
<dbReference type="GO" id="GO:0032467">
    <property type="term" value="P:positive regulation of cytokinesis"/>
    <property type="evidence" value="ECO:0007669"/>
    <property type="project" value="TreeGrafter"/>
</dbReference>
<evidence type="ECO:0000256" key="1">
    <source>
        <dbReference type="PROSITE-ProRule" id="PRU00221"/>
    </source>
</evidence>
<name>A0A8K0GTG4_9ROSA</name>
<feature type="repeat" description="WD" evidence="1">
    <location>
        <begin position="191"/>
        <end position="205"/>
    </location>
</feature>
<keyword evidence="1" id="KW-0853">WD repeat</keyword>
<dbReference type="InterPro" id="IPR001680">
    <property type="entry name" value="WD40_rpt"/>
</dbReference>
<evidence type="ECO:0000256" key="3">
    <source>
        <dbReference type="SAM" id="MobiDB-lite"/>
    </source>
</evidence>
<dbReference type="AlphaFoldDB" id="A0A8K0GTG4"/>
<evidence type="ECO:0000313" key="4">
    <source>
        <dbReference type="EMBL" id="KAF3433630.1"/>
    </source>
</evidence>
<dbReference type="Pfam" id="PF00400">
    <property type="entry name" value="WD40"/>
    <property type="match status" value="2"/>
</dbReference>
<proteinExistence type="predicted"/>
<dbReference type="GO" id="GO:0010968">
    <property type="term" value="P:regulation of microtubule nucleation"/>
    <property type="evidence" value="ECO:0007669"/>
    <property type="project" value="InterPro"/>
</dbReference>
<evidence type="ECO:0000313" key="5">
    <source>
        <dbReference type="Proteomes" id="UP000796880"/>
    </source>
</evidence>
<dbReference type="PROSITE" id="PS01165">
    <property type="entry name" value="COPPER_AMINE_OXID_2"/>
    <property type="match status" value="1"/>
</dbReference>
<dbReference type="SMART" id="SM00320">
    <property type="entry name" value="WD40"/>
    <property type="match status" value="6"/>
</dbReference>
<keyword evidence="5" id="KW-1185">Reference proteome</keyword>
<dbReference type="OrthoDB" id="1602884at2759"/>